<dbReference type="Pfam" id="PF13580">
    <property type="entry name" value="SIS_2"/>
    <property type="match status" value="1"/>
</dbReference>
<dbReference type="AlphaFoldDB" id="L0D6D4"/>
<dbReference type="KEGG" id="saci:Sinac_0540"/>
<keyword evidence="2" id="KW-0413">Isomerase</keyword>
<dbReference type="STRING" id="886293.Sinac_0540"/>
<dbReference type="GO" id="GO:1901135">
    <property type="term" value="P:carbohydrate derivative metabolic process"/>
    <property type="evidence" value="ECO:0007669"/>
    <property type="project" value="InterPro"/>
</dbReference>
<organism evidence="2 3">
    <name type="scientific">Singulisphaera acidiphila (strain ATCC BAA-1392 / DSM 18658 / VKM B-2454 / MOB10)</name>
    <dbReference type="NCBI Taxonomy" id="886293"/>
    <lineage>
        <taxon>Bacteria</taxon>
        <taxon>Pseudomonadati</taxon>
        <taxon>Planctomycetota</taxon>
        <taxon>Planctomycetia</taxon>
        <taxon>Isosphaerales</taxon>
        <taxon>Isosphaeraceae</taxon>
        <taxon>Singulisphaera</taxon>
    </lineage>
</organism>
<evidence type="ECO:0000313" key="2">
    <source>
        <dbReference type="EMBL" id="AGA24964.1"/>
    </source>
</evidence>
<evidence type="ECO:0000259" key="1">
    <source>
        <dbReference type="PROSITE" id="PS51464"/>
    </source>
</evidence>
<dbReference type="Proteomes" id="UP000010798">
    <property type="component" value="Chromosome"/>
</dbReference>
<dbReference type="InterPro" id="IPR035461">
    <property type="entry name" value="GmhA/DiaA"/>
</dbReference>
<dbReference type="SUPFAM" id="SSF53697">
    <property type="entry name" value="SIS domain"/>
    <property type="match status" value="1"/>
</dbReference>
<dbReference type="RefSeq" id="WP_015244149.1">
    <property type="nucleotide sequence ID" value="NC_019892.1"/>
</dbReference>
<dbReference type="Gene3D" id="3.40.50.10490">
    <property type="entry name" value="Glucose-6-phosphate isomerase like protein, domain 1"/>
    <property type="match status" value="1"/>
</dbReference>
<reference evidence="2 3" key="1">
    <citation type="submission" date="2012-02" db="EMBL/GenBank/DDBJ databases">
        <title>Complete sequence of chromosome of Singulisphaera acidiphila DSM 18658.</title>
        <authorList>
            <consortium name="US DOE Joint Genome Institute (JGI-PGF)"/>
            <person name="Lucas S."/>
            <person name="Copeland A."/>
            <person name="Lapidus A."/>
            <person name="Glavina del Rio T."/>
            <person name="Dalin E."/>
            <person name="Tice H."/>
            <person name="Bruce D."/>
            <person name="Goodwin L."/>
            <person name="Pitluck S."/>
            <person name="Peters L."/>
            <person name="Ovchinnikova G."/>
            <person name="Chertkov O."/>
            <person name="Kyrpides N."/>
            <person name="Mavromatis K."/>
            <person name="Ivanova N."/>
            <person name="Brettin T."/>
            <person name="Detter J.C."/>
            <person name="Han C."/>
            <person name="Larimer F."/>
            <person name="Land M."/>
            <person name="Hauser L."/>
            <person name="Markowitz V."/>
            <person name="Cheng J.-F."/>
            <person name="Hugenholtz P."/>
            <person name="Woyke T."/>
            <person name="Wu D."/>
            <person name="Tindall B."/>
            <person name="Pomrenke H."/>
            <person name="Brambilla E."/>
            <person name="Klenk H.-P."/>
            <person name="Eisen J.A."/>
        </authorList>
    </citation>
    <scope>NUCLEOTIDE SEQUENCE [LARGE SCALE GENOMIC DNA]</scope>
    <source>
        <strain evidence="3">ATCC BAA-1392 / DSM 18658 / VKM B-2454 / MOB10</strain>
    </source>
</reference>
<gene>
    <name evidence="2" type="ordered locus">Sinac_0540</name>
</gene>
<evidence type="ECO:0000313" key="3">
    <source>
        <dbReference type="Proteomes" id="UP000010798"/>
    </source>
</evidence>
<dbReference type="CDD" id="cd05006">
    <property type="entry name" value="SIS_GmhA"/>
    <property type="match status" value="1"/>
</dbReference>
<dbReference type="HOGENOM" id="CLU_080999_1_1_0"/>
<feature type="domain" description="SIS" evidence="1">
    <location>
        <begin position="27"/>
        <end position="187"/>
    </location>
</feature>
<accession>L0D6D4</accession>
<dbReference type="OrthoDB" id="9781311at2"/>
<dbReference type="GO" id="GO:0097367">
    <property type="term" value="F:carbohydrate derivative binding"/>
    <property type="evidence" value="ECO:0007669"/>
    <property type="project" value="InterPro"/>
</dbReference>
<protein>
    <submittedName>
        <fullName evidence="2">Phosphoheptose isomerase</fullName>
    </submittedName>
</protein>
<name>L0D6D4_SINAD</name>
<dbReference type="PROSITE" id="PS51464">
    <property type="entry name" value="SIS"/>
    <property type="match status" value="1"/>
</dbReference>
<dbReference type="eggNOG" id="COG0279">
    <property type="taxonomic scope" value="Bacteria"/>
</dbReference>
<sequence length="187" mass="20304">MRSWLSEYLVAQHRALDSIPLDGVEKLIDTVRQAWRDDRQIFAIGNGGNAANASHFATDLGKGASDKTGKRFRVLTLADNSAWLTALGNDYCFDDVFLRSLQNYAKAGDVLIASSVSGNSPNLVRAFEWAGQNGLHTVALVGAKRGRLAEIAGQTLVIEDSHYGRVEDAQMTILHMLCYAFMDGGAA</sequence>
<dbReference type="InterPro" id="IPR050099">
    <property type="entry name" value="SIS_GmhA/DiaA_subfam"/>
</dbReference>
<dbReference type="PANTHER" id="PTHR30390:SF8">
    <property type="entry name" value="SUGAR ISOMERASE (SIS)"/>
    <property type="match status" value="1"/>
</dbReference>
<keyword evidence="3" id="KW-1185">Reference proteome</keyword>
<dbReference type="InterPro" id="IPR046348">
    <property type="entry name" value="SIS_dom_sf"/>
</dbReference>
<dbReference type="PANTHER" id="PTHR30390">
    <property type="entry name" value="SEDOHEPTULOSE 7-PHOSPHATE ISOMERASE / DNAA INITIATOR-ASSOCIATING FACTOR FOR REPLICATION INITIATION"/>
    <property type="match status" value="1"/>
</dbReference>
<dbReference type="InterPro" id="IPR001347">
    <property type="entry name" value="SIS_dom"/>
</dbReference>
<proteinExistence type="predicted"/>
<dbReference type="EMBL" id="CP003364">
    <property type="protein sequence ID" value="AGA24964.1"/>
    <property type="molecule type" value="Genomic_DNA"/>
</dbReference>
<dbReference type="GO" id="GO:0016853">
    <property type="term" value="F:isomerase activity"/>
    <property type="evidence" value="ECO:0007669"/>
    <property type="project" value="UniProtKB-KW"/>
</dbReference>